<dbReference type="AlphaFoldDB" id="A0A420V9U3"/>
<protein>
    <submittedName>
        <fullName evidence="1">Uncharacterized protein</fullName>
    </submittedName>
</protein>
<reference evidence="1 2" key="1">
    <citation type="journal article" date="2014" name="Genome Announc.">
        <title>Draft Genome Sequence of Streptomyces fradiae ATCC 19609, a Strain Highly Sensitive to Antibiotics.</title>
        <authorList>
            <person name="Bekker O.B."/>
            <person name="Klimina K.M."/>
            <person name="Vatlin A.A."/>
            <person name="Zakharevich N.V."/>
            <person name="Kasianov A.S."/>
            <person name="Danilenko V.N."/>
        </authorList>
    </citation>
    <scope>NUCLEOTIDE SEQUENCE [LARGE SCALE GENOMIC DNA]</scope>
    <source>
        <strain evidence="1 2">ATCC 19609</strain>
    </source>
</reference>
<dbReference type="EMBL" id="JNAD02000001">
    <property type="protein sequence ID" value="RKM99076.1"/>
    <property type="molecule type" value="Genomic_DNA"/>
</dbReference>
<sequence>MMPPGPAAEDRAREDVRARLARRFPDTPSEVLDAVLAEESAVFASAPLRHYVPVLVFKRVCRRLAGDGPAGAEAGGEPS</sequence>
<keyword evidence="2" id="KW-1185">Reference proteome</keyword>
<comment type="caution">
    <text evidence="1">The sequence shown here is derived from an EMBL/GenBank/DDBJ whole genome shotgun (WGS) entry which is preliminary data.</text>
</comment>
<name>A0A420V9U3_9ACTN</name>
<accession>A0A420V9U3</accession>
<evidence type="ECO:0000313" key="1">
    <source>
        <dbReference type="EMBL" id="RKM99076.1"/>
    </source>
</evidence>
<proteinExistence type="predicted"/>
<gene>
    <name evidence="1" type="ORF">SFRA_002395</name>
</gene>
<dbReference type="Proteomes" id="UP000028058">
    <property type="component" value="Unassembled WGS sequence"/>
</dbReference>
<evidence type="ECO:0000313" key="2">
    <source>
        <dbReference type="Proteomes" id="UP000028058"/>
    </source>
</evidence>
<dbReference type="NCBIfam" id="NF046112">
    <property type="entry name" value="MSMEG_6209_Nter"/>
    <property type="match status" value="1"/>
</dbReference>
<organism evidence="1 2">
    <name type="scientific">Streptomyces xinghaiensis</name>
    <dbReference type="NCBI Taxonomy" id="1038928"/>
    <lineage>
        <taxon>Bacteria</taxon>
        <taxon>Bacillati</taxon>
        <taxon>Actinomycetota</taxon>
        <taxon>Actinomycetes</taxon>
        <taxon>Kitasatosporales</taxon>
        <taxon>Streptomycetaceae</taxon>
        <taxon>Streptomyces</taxon>
    </lineage>
</organism>